<dbReference type="eggNOG" id="COG1309">
    <property type="taxonomic scope" value="Bacteria"/>
</dbReference>
<proteinExistence type="predicted"/>
<feature type="DNA-binding region" description="H-T-H motif" evidence="2">
    <location>
        <begin position="34"/>
        <end position="53"/>
    </location>
</feature>
<evidence type="ECO:0000256" key="1">
    <source>
        <dbReference type="ARBA" id="ARBA00023125"/>
    </source>
</evidence>
<organism evidence="4 5">
    <name type="scientific">Streptococcus criceti HS-6</name>
    <dbReference type="NCBI Taxonomy" id="873449"/>
    <lineage>
        <taxon>Bacteria</taxon>
        <taxon>Bacillati</taxon>
        <taxon>Bacillota</taxon>
        <taxon>Bacilli</taxon>
        <taxon>Lactobacillales</taxon>
        <taxon>Streptococcaceae</taxon>
        <taxon>Streptococcus</taxon>
    </lineage>
</organism>
<keyword evidence="5" id="KW-1185">Reference proteome</keyword>
<sequence length="200" mass="23315">MGKKFSAEEQKHIRQKLITIFERKLHKEQPSKITIDDLVQEAGIAKGSFYHFFPTKEMLFVTLINQTQDKMVKKAQRMTSNKDITEKEKLKKILLLIIKELKVHPWLQNLSGPEFEKTIRRLPPELQKDLQKKDKLAIKDLLQDLRLTAAVPLEDLLIIIEIILSSASRSSDFGRHYDRAVKIMINCLVDGLFSERKIHE</sequence>
<dbReference type="OrthoDB" id="9812993at2"/>
<evidence type="ECO:0000256" key="2">
    <source>
        <dbReference type="PROSITE-ProRule" id="PRU00335"/>
    </source>
</evidence>
<dbReference type="EMBL" id="AEUV02000002">
    <property type="protein sequence ID" value="EHI75372.1"/>
    <property type="molecule type" value="Genomic_DNA"/>
</dbReference>
<dbReference type="STRING" id="873449.STRCR_1046"/>
<comment type="caution">
    <text evidence="4">The sequence shown here is derived from an EMBL/GenBank/DDBJ whole genome shotgun (WGS) entry which is preliminary data.</text>
</comment>
<dbReference type="InterPro" id="IPR001647">
    <property type="entry name" value="HTH_TetR"/>
</dbReference>
<protein>
    <recommendedName>
        <fullName evidence="3">HTH tetR-type domain-containing protein</fullName>
    </recommendedName>
</protein>
<dbReference type="Pfam" id="PF00440">
    <property type="entry name" value="TetR_N"/>
    <property type="match status" value="1"/>
</dbReference>
<feature type="domain" description="HTH tetR-type" evidence="3">
    <location>
        <begin position="11"/>
        <end position="71"/>
    </location>
</feature>
<dbReference type="Proteomes" id="UP000004322">
    <property type="component" value="Unassembled WGS sequence"/>
</dbReference>
<dbReference type="PANTHER" id="PTHR43479">
    <property type="entry name" value="ACREF/ENVCD OPERON REPRESSOR-RELATED"/>
    <property type="match status" value="1"/>
</dbReference>
<dbReference type="AlphaFoldDB" id="G5JT78"/>
<dbReference type="SUPFAM" id="SSF46689">
    <property type="entry name" value="Homeodomain-like"/>
    <property type="match status" value="1"/>
</dbReference>
<dbReference type="InterPro" id="IPR050624">
    <property type="entry name" value="HTH-type_Tx_Regulator"/>
</dbReference>
<dbReference type="PANTHER" id="PTHR43479:SF11">
    <property type="entry name" value="ACREF_ENVCD OPERON REPRESSOR-RELATED"/>
    <property type="match status" value="1"/>
</dbReference>
<dbReference type="GO" id="GO:0003677">
    <property type="term" value="F:DNA binding"/>
    <property type="evidence" value="ECO:0007669"/>
    <property type="project" value="UniProtKB-UniRule"/>
</dbReference>
<dbReference type="Gene3D" id="1.10.357.10">
    <property type="entry name" value="Tetracycline Repressor, domain 2"/>
    <property type="match status" value="1"/>
</dbReference>
<gene>
    <name evidence="4" type="ORF">STRCR_1046</name>
</gene>
<keyword evidence="1 2" id="KW-0238">DNA-binding</keyword>
<reference evidence="4" key="1">
    <citation type="submission" date="2011-07" db="EMBL/GenBank/DDBJ databases">
        <authorList>
            <person name="Stanhope M.J."/>
            <person name="Durkin A.S."/>
            <person name="Hostetler J."/>
            <person name="Kim M."/>
            <person name="Radune D."/>
            <person name="Singh I."/>
            <person name="Town C.D."/>
        </authorList>
    </citation>
    <scope>NUCLEOTIDE SEQUENCE [LARGE SCALE GENOMIC DNA]</scope>
    <source>
        <strain evidence="4">HS-6</strain>
    </source>
</reference>
<name>G5JT78_STRCG</name>
<dbReference type="PROSITE" id="PS50977">
    <property type="entry name" value="HTH_TETR_2"/>
    <property type="match status" value="1"/>
</dbReference>
<evidence type="ECO:0000259" key="3">
    <source>
        <dbReference type="PROSITE" id="PS50977"/>
    </source>
</evidence>
<dbReference type="RefSeq" id="WP_004229712.1">
    <property type="nucleotide sequence ID" value="NZ_AEUV02000002.1"/>
</dbReference>
<evidence type="ECO:0000313" key="4">
    <source>
        <dbReference type="EMBL" id="EHI75372.1"/>
    </source>
</evidence>
<dbReference type="InterPro" id="IPR009057">
    <property type="entry name" value="Homeodomain-like_sf"/>
</dbReference>
<evidence type="ECO:0000313" key="5">
    <source>
        <dbReference type="Proteomes" id="UP000004322"/>
    </source>
</evidence>
<accession>G5JT78</accession>